<dbReference type="AlphaFoldDB" id="A0A382ME74"/>
<accession>A0A382ME74</accession>
<organism evidence="1">
    <name type="scientific">marine metagenome</name>
    <dbReference type="NCBI Taxonomy" id="408172"/>
    <lineage>
        <taxon>unclassified sequences</taxon>
        <taxon>metagenomes</taxon>
        <taxon>ecological metagenomes</taxon>
    </lineage>
</organism>
<proteinExistence type="predicted"/>
<protein>
    <submittedName>
        <fullName evidence="1">Uncharacterized protein</fullName>
    </submittedName>
</protein>
<evidence type="ECO:0000313" key="1">
    <source>
        <dbReference type="EMBL" id="SVC45541.1"/>
    </source>
</evidence>
<dbReference type="EMBL" id="UINC01092179">
    <property type="protein sequence ID" value="SVC45541.1"/>
    <property type="molecule type" value="Genomic_DNA"/>
</dbReference>
<reference evidence="1" key="1">
    <citation type="submission" date="2018-05" db="EMBL/GenBank/DDBJ databases">
        <authorList>
            <person name="Lanie J.A."/>
            <person name="Ng W.-L."/>
            <person name="Kazmierczak K.M."/>
            <person name="Andrzejewski T.M."/>
            <person name="Davidsen T.M."/>
            <person name="Wayne K.J."/>
            <person name="Tettelin H."/>
            <person name="Glass J.I."/>
            <person name="Rusch D."/>
            <person name="Podicherti R."/>
            <person name="Tsui H.-C.T."/>
            <person name="Winkler M.E."/>
        </authorList>
    </citation>
    <scope>NUCLEOTIDE SEQUENCE</scope>
</reference>
<feature type="non-terminal residue" evidence="1">
    <location>
        <position position="236"/>
    </location>
</feature>
<sequence>MTRAILTLCGLLLLSAVSPARGAFGKADTTVIADPILLPANSTGDLDFAVDMAGFKGADGKTYMEMYLLLRPSQFTLEEIKKQLYRGKFEIEAVIYDGNDTEVHRTKKERLYETDRPVLVSRRGHEERVSMDMLAMVLNPGTYRADVTITDKNSNKKGAVSKPFVADLYDDEGLMVSDLQFSAQVQQDSTQSDRFSKNGLLVLPNPTRIFEKWAEQPSGETYKPKIMYIYFEMYNL</sequence>
<gene>
    <name evidence="1" type="ORF">METZ01_LOCUS298395</name>
</gene>
<name>A0A382ME74_9ZZZZ</name>